<evidence type="ECO:0000256" key="1">
    <source>
        <dbReference type="ARBA" id="ARBA00000085"/>
    </source>
</evidence>
<dbReference type="InterPro" id="IPR018060">
    <property type="entry name" value="HTH_AraC"/>
</dbReference>
<dbReference type="SMART" id="SM00388">
    <property type="entry name" value="HisKA"/>
    <property type="match status" value="1"/>
</dbReference>
<keyword evidence="3 7" id="KW-0597">Phosphoprotein</keyword>
<dbReference type="InterPro" id="IPR036097">
    <property type="entry name" value="HisK_dim/P_sf"/>
</dbReference>
<evidence type="ECO:0000256" key="2">
    <source>
        <dbReference type="ARBA" id="ARBA00012438"/>
    </source>
</evidence>
<dbReference type="SUPFAM" id="SSF82171">
    <property type="entry name" value="DPP6 N-terminal domain-like"/>
    <property type="match status" value="1"/>
</dbReference>
<dbReference type="InterPro" id="IPR003661">
    <property type="entry name" value="HisK_dim/P_dom"/>
</dbReference>
<keyword evidence="4" id="KW-0805">Transcription regulation</keyword>
<feature type="domain" description="Histidine kinase" evidence="10">
    <location>
        <begin position="816"/>
        <end position="1027"/>
    </location>
</feature>
<dbReference type="Pfam" id="PF07495">
    <property type="entry name" value="Y_Y_Y"/>
    <property type="match status" value="1"/>
</dbReference>
<dbReference type="PROSITE" id="PS00041">
    <property type="entry name" value="HTH_ARAC_FAMILY_1"/>
    <property type="match status" value="1"/>
</dbReference>
<dbReference type="Pfam" id="PF12833">
    <property type="entry name" value="HTH_18"/>
    <property type="match status" value="1"/>
</dbReference>
<dbReference type="SMART" id="SM00342">
    <property type="entry name" value="HTH_ARAC"/>
    <property type="match status" value="1"/>
</dbReference>
<keyword evidence="13" id="KW-1185">Reference proteome</keyword>
<evidence type="ECO:0000256" key="8">
    <source>
        <dbReference type="SAM" id="MobiDB-lite"/>
    </source>
</evidence>
<dbReference type="SMART" id="SM00387">
    <property type="entry name" value="HATPase_c"/>
    <property type="match status" value="1"/>
</dbReference>
<organism evidence="12 13">
    <name type="scientific">Fluctibacter halophilus</name>
    <dbReference type="NCBI Taxonomy" id="226011"/>
    <lineage>
        <taxon>Bacteria</taxon>
        <taxon>Pseudomonadati</taxon>
        <taxon>Pseudomonadota</taxon>
        <taxon>Gammaproteobacteria</taxon>
        <taxon>Alteromonadales</taxon>
        <taxon>Alteromonadaceae</taxon>
        <taxon>Fluctibacter</taxon>
    </lineage>
</organism>
<proteinExistence type="predicted"/>
<evidence type="ECO:0000256" key="4">
    <source>
        <dbReference type="ARBA" id="ARBA00023015"/>
    </source>
</evidence>
<dbReference type="Gene3D" id="1.10.10.60">
    <property type="entry name" value="Homeodomain-like"/>
    <property type="match status" value="1"/>
</dbReference>
<protein>
    <recommendedName>
        <fullName evidence="2">histidine kinase</fullName>
        <ecNumber evidence="2">2.7.13.3</ecNumber>
    </recommendedName>
</protein>
<dbReference type="CDD" id="cd00082">
    <property type="entry name" value="HisKA"/>
    <property type="match status" value="1"/>
</dbReference>
<dbReference type="SMART" id="SM00448">
    <property type="entry name" value="REC"/>
    <property type="match status" value="1"/>
</dbReference>
<dbReference type="Gene3D" id="2.130.10.10">
    <property type="entry name" value="YVTN repeat-like/Quinoprotein amine dehydrogenase"/>
    <property type="match status" value="1"/>
</dbReference>
<dbReference type="InterPro" id="IPR001789">
    <property type="entry name" value="Sig_transdc_resp-reg_receiver"/>
</dbReference>
<dbReference type="SUPFAM" id="SSF46689">
    <property type="entry name" value="Homeodomain-like"/>
    <property type="match status" value="1"/>
</dbReference>
<evidence type="ECO:0000256" key="3">
    <source>
        <dbReference type="ARBA" id="ARBA00022553"/>
    </source>
</evidence>
<dbReference type="Pfam" id="PF00512">
    <property type="entry name" value="HisKA"/>
    <property type="match status" value="1"/>
</dbReference>
<dbReference type="InterPro" id="IPR011123">
    <property type="entry name" value="Y_Y_Y"/>
</dbReference>
<keyword evidence="6" id="KW-0804">Transcription</keyword>
<name>A0ABS8GCM3_9ALTE</name>
<feature type="modified residue" description="4-aspartylphosphate" evidence="7">
    <location>
        <position position="1116"/>
    </location>
</feature>
<comment type="caution">
    <text evidence="12">The sequence shown here is derived from an EMBL/GenBank/DDBJ whole genome shotgun (WGS) entry which is preliminary data.</text>
</comment>
<comment type="catalytic activity">
    <reaction evidence="1">
        <text>ATP + protein L-histidine = ADP + protein N-phospho-L-histidine.</text>
        <dbReference type="EC" id="2.7.13.3"/>
    </reaction>
</comment>
<dbReference type="PANTHER" id="PTHR43547">
    <property type="entry name" value="TWO-COMPONENT HISTIDINE KINASE"/>
    <property type="match status" value="1"/>
</dbReference>
<dbReference type="EMBL" id="JAJEWP010000006">
    <property type="protein sequence ID" value="MCC2617856.1"/>
    <property type="molecule type" value="Genomic_DNA"/>
</dbReference>
<dbReference type="SUPFAM" id="SSF52172">
    <property type="entry name" value="CheY-like"/>
    <property type="match status" value="1"/>
</dbReference>
<evidence type="ECO:0000313" key="13">
    <source>
        <dbReference type="Proteomes" id="UP001520878"/>
    </source>
</evidence>
<dbReference type="InterPro" id="IPR013783">
    <property type="entry name" value="Ig-like_fold"/>
</dbReference>
<evidence type="ECO:0000256" key="6">
    <source>
        <dbReference type="ARBA" id="ARBA00023163"/>
    </source>
</evidence>
<dbReference type="Gene3D" id="1.10.287.130">
    <property type="match status" value="1"/>
</dbReference>
<dbReference type="InterPro" id="IPR036890">
    <property type="entry name" value="HATPase_C_sf"/>
</dbReference>
<evidence type="ECO:0000259" key="11">
    <source>
        <dbReference type="PROSITE" id="PS50110"/>
    </source>
</evidence>
<dbReference type="InterPro" id="IPR011006">
    <property type="entry name" value="CheY-like_superfamily"/>
</dbReference>
<dbReference type="InterPro" id="IPR005467">
    <property type="entry name" value="His_kinase_dom"/>
</dbReference>
<dbReference type="SUPFAM" id="SSF47384">
    <property type="entry name" value="Homodimeric domain of signal transducing histidine kinase"/>
    <property type="match status" value="1"/>
</dbReference>
<dbReference type="Pfam" id="PF00072">
    <property type="entry name" value="Response_reg"/>
    <property type="match status" value="1"/>
</dbReference>
<dbReference type="Proteomes" id="UP001520878">
    <property type="component" value="Unassembled WGS sequence"/>
</dbReference>
<evidence type="ECO:0000256" key="5">
    <source>
        <dbReference type="ARBA" id="ARBA00023125"/>
    </source>
</evidence>
<dbReference type="InterPro" id="IPR015943">
    <property type="entry name" value="WD40/YVTN_repeat-like_dom_sf"/>
</dbReference>
<keyword evidence="5" id="KW-0238">DNA-binding</keyword>
<dbReference type="Gene3D" id="3.30.565.10">
    <property type="entry name" value="Histidine kinase-like ATPase, C-terminal domain"/>
    <property type="match status" value="1"/>
</dbReference>
<feature type="domain" description="Response regulatory" evidence="11">
    <location>
        <begin position="1068"/>
        <end position="1183"/>
    </location>
</feature>
<dbReference type="Pfam" id="PF02518">
    <property type="entry name" value="HATPase_c"/>
    <property type="match status" value="1"/>
</dbReference>
<dbReference type="EC" id="2.7.13.3" evidence="2"/>
<evidence type="ECO:0000256" key="7">
    <source>
        <dbReference type="PROSITE-ProRule" id="PRU00169"/>
    </source>
</evidence>
<dbReference type="PRINTS" id="PR00344">
    <property type="entry name" value="BCTRLSENSOR"/>
</dbReference>
<reference evidence="12 13" key="1">
    <citation type="submission" date="2021-10" db="EMBL/GenBank/DDBJ databases">
        <title>Draft genome of Aestuariibacter halophilus JC2043.</title>
        <authorList>
            <person name="Emsley S.A."/>
            <person name="Pfannmuller K.M."/>
            <person name="Ushijima B."/>
            <person name="Saw J.H."/>
            <person name="Videau P."/>
        </authorList>
    </citation>
    <scope>NUCLEOTIDE SEQUENCE [LARGE SCALE GENOMIC DNA]</scope>
    <source>
        <strain evidence="12 13">JC2043</strain>
    </source>
</reference>
<accession>A0ABS8GCM3</accession>
<evidence type="ECO:0000259" key="10">
    <source>
        <dbReference type="PROSITE" id="PS50109"/>
    </source>
</evidence>
<dbReference type="PROSITE" id="PS01124">
    <property type="entry name" value="HTH_ARAC_FAMILY_2"/>
    <property type="match status" value="1"/>
</dbReference>
<dbReference type="RefSeq" id="WP_229162255.1">
    <property type="nucleotide sequence ID" value="NZ_JAJEWP010000006.1"/>
</dbReference>
<dbReference type="InterPro" id="IPR003594">
    <property type="entry name" value="HATPase_dom"/>
</dbReference>
<evidence type="ECO:0000313" key="12">
    <source>
        <dbReference type="EMBL" id="MCC2617856.1"/>
    </source>
</evidence>
<evidence type="ECO:0000259" key="9">
    <source>
        <dbReference type="PROSITE" id="PS01124"/>
    </source>
</evidence>
<dbReference type="PANTHER" id="PTHR43547:SF2">
    <property type="entry name" value="HYBRID SIGNAL TRANSDUCTION HISTIDINE KINASE C"/>
    <property type="match status" value="1"/>
</dbReference>
<feature type="domain" description="HTH araC/xylS-type" evidence="9">
    <location>
        <begin position="1223"/>
        <end position="1321"/>
    </location>
</feature>
<dbReference type="SUPFAM" id="SSF55874">
    <property type="entry name" value="ATPase domain of HSP90 chaperone/DNA topoisomerase II/histidine kinase"/>
    <property type="match status" value="1"/>
</dbReference>
<dbReference type="PROSITE" id="PS50109">
    <property type="entry name" value="HIS_KIN"/>
    <property type="match status" value="1"/>
</dbReference>
<feature type="region of interest" description="Disordered" evidence="8">
    <location>
        <begin position="1040"/>
        <end position="1060"/>
    </location>
</feature>
<dbReference type="PROSITE" id="PS50110">
    <property type="entry name" value="RESPONSE_REGULATORY"/>
    <property type="match status" value="1"/>
</dbReference>
<gene>
    <name evidence="12" type="ORF">LJ739_16510</name>
</gene>
<sequence length="1329" mass="147153">MKNRDICSASTYLLLCFLLYGPDAKAVSIERQALPTQVLPAQPSQSVTSGIVYALSPGRDSLWQASENGLSQLRYGDKNTHIAYHPERFPYVVWRVAEHDAETVLLATLSGGLMLYNPLTRTVQVIDQRQGLSSNQCHGLLRVKGSEYVGLCGDGLYRFGIGKQVIEIEPIAQDVQQVSASDGDVVYLTRTGKHCRVSGQVRSCYPVGSPSASEKPSPLIMDNSGGLWHVEGEHLLHYPPPTETASSFQSIDISLQQCPLTTLHGVRVLKNGHTLAYGDRLCRLHPLGEVFLPFGTRQATHAISHVVEVDDDGLAILDNVNGMSFLPHPRNGIGLISGPDGEPLINVDASFVLEQAVFIAHGDSIYRFEPKSLSAQPLLDDIGYVDAVVSMSDTRAIAAISGKGLVVFDWNGETLSAHPIRVSGDTFGGDDIAALAVVGDNLYVTQRGAQPRVVRLQMQEGQSASAHPVTDGSFEVAVALNNGNALLIGRDQRALMVAPKGIVQTFTIPRVVPTCGYATADNAVAICTHGQGLGRLALDSGEWQSTTHSAGFFVRDVIHTGQQAWVLSNQGAFWVRNSTSRWIPLGESDGVYDTDFEFTASLKVGQNVLLAGDHLTYWLDTQVYSAYLQQKAARSVNIALSAFCVEREGRETACYRNIEHEQGSHLLDSDMRGLQLRFERPPGWRLADSGLAYRLMGYDETWTTQQGVDTIRYGKLAPGDYQLEYQGINPKADNVQLIHRLSFTVAQPFFSSGFGYAVYGLCAVMLVWAFFKLRLLSLQRFNQHLENSVSQRTIELARSHRKVADMLRKKQQLFVNISHELRTPLTLLTGPLSVLEKLLTSSKAKQQHRLISRSTQRLITLVDQILDLAQKAEQEQILALCQVDKNLGYIVESCRPLAASRGQNILLFNLCQGFVHLPVDGFDKVVVNLLSNACKYAPPNSCILVYSEQCHQHLSLRVQNAGHTIPASMLQRIFKRLVRLPDGLEQHGRGVGLSVVHDMVEKGRGAISVRSTSSGGTSFIVSLPLATQPDTRVSEEGALLSGIDKPPSAPNEIREPQQCRGGNQLAPTMLIAEDEPELRAFLVNTFSQEYRVQACCNGRRALAMALESVPDIVISDIVMPEMSGLALCEALRSNDATSHIPLLLLTGRNDRDSRIKGWQQNVDDFVAKPFVMHELEARVRRLIDVRRLIARSLHQQVSQQDSQEVVSDSVITFEKRRERQFFERFETTVAAHYTDPEFNREKAAQMLNFSTRQLNRKLSALADYNFNDYLRNKRLQEAKKRLLTGLQITTVAYDVGFRSPTYFTNCFREAFGMSPSEYIRLTLEARGEG</sequence>
<dbReference type="Gene3D" id="3.40.50.2300">
    <property type="match status" value="1"/>
</dbReference>
<dbReference type="InterPro" id="IPR004358">
    <property type="entry name" value="Sig_transdc_His_kin-like_C"/>
</dbReference>
<dbReference type="InterPro" id="IPR009057">
    <property type="entry name" value="Homeodomain-like_sf"/>
</dbReference>
<dbReference type="InterPro" id="IPR018062">
    <property type="entry name" value="HTH_AraC-typ_CS"/>
</dbReference>
<dbReference type="Gene3D" id="2.60.40.10">
    <property type="entry name" value="Immunoglobulins"/>
    <property type="match status" value="1"/>
</dbReference>